<evidence type="ECO:0000256" key="3">
    <source>
        <dbReference type="PROSITE-ProRule" id="PRU00284"/>
    </source>
</evidence>
<dbReference type="EMBL" id="BPQQ01000031">
    <property type="protein sequence ID" value="GJE00826.1"/>
    <property type="molecule type" value="Genomic_DNA"/>
</dbReference>
<dbReference type="SMART" id="SM00304">
    <property type="entry name" value="HAMP"/>
    <property type="match status" value="1"/>
</dbReference>
<keyword evidence="1 3" id="KW-0807">Transducer</keyword>
<dbReference type="PANTHER" id="PTHR32089:SF112">
    <property type="entry name" value="LYSOZYME-LIKE PROTEIN-RELATED"/>
    <property type="match status" value="1"/>
</dbReference>
<dbReference type="SMART" id="SM01358">
    <property type="entry name" value="HBM"/>
    <property type="match status" value="1"/>
</dbReference>
<reference evidence="7" key="1">
    <citation type="journal article" date="2021" name="Front. Microbiol.">
        <title>Comprehensive Comparative Genomics and Phenotyping of Methylobacterium Species.</title>
        <authorList>
            <person name="Alessa O."/>
            <person name="Ogura Y."/>
            <person name="Fujitani Y."/>
            <person name="Takami H."/>
            <person name="Hayashi T."/>
            <person name="Sahin N."/>
            <person name="Tani A."/>
        </authorList>
    </citation>
    <scope>NUCLEOTIDE SEQUENCE</scope>
    <source>
        <strain evidence="7">DSM 17168</strain>
    </source>
</reference>
<keyword evidence="8" id="KW-1185">Reference proteome</keyword>
<feature type="domain" description="HAMP" evidence="6">
    <location>
        <begin position="311"/>
        <end position="364"/>
    </location>
</feature>
<evidence type="ECO:0008006" key="9">
    <source>
        <dbReference type="Google" id="ProtNLM"/>
    </source>
</evidence>
<evidence type="ECO:0000313" key="8">
    <source>
        <dbReference type="Proteomes" id="UP001055153"/>
    </source>
</evidence>
<dbReference type="Proteomes" id="UP001055153">
    <property type="component" value="Unassembled WGS sequence"/>
</dbReference>
<dbReference type="SUPFAM" id="SSF58104">
    <property type="entry name" value="Methyl-accepting chemotaxis protein (MCP) signaling domain"/>
    <property type="match status" value="1"/>
</dbReference>
<keyword evidence="4" id="KW-0472">Membrane</keyword>
<dbReference type="PROSITE" id="PS50885">
    <property type="entry name" value="HAMP"/>
    <property type="match status" value="1"/>
</dbReference>
<keyword evidence="4" id="KW-1133">Transmembrane helix</keyword>
<comment type="caution">
    <text evidence="7">The sequence shown here is derived from an EMBL/GenBank/DDBJ whole genome shotgun (WGS) entry which is preliminary data.</text>
</comment>
<feature type="transmembrane region" description="Helical" evidence="4">
    <location>
        <begin position="20"/>
        <end position="36"/>
    </location>
</feature>
<dbReference type="CDD" id="cd06225">
    <property type="entry name" value="HAMP"/>
    <property type="match status" value="1"/>
</dbReference>
<dbReference type="InterPro" id="IPR003660">
    <property type="entry name" value="HAMP_dom"/>
</dbReference>
<evidence type="ECO:0000259" key="5">
    <source>
        <dbReference type="PROSITE" id="PS50111"/>
    </source>
</evidence>
<comment type="similarity">
    <text evidence="2">Belongs to the methyl-accepting chemotaxis (MCP) protein family.</text>
</comment>
<organism evidence="7 8">
    <name type="scientific">Methylobacterium isbiliense</name>
    <dbReference type="NCBI Taxonomy" id="315478"/>
    <lineage>
        <taxon>Bacteria</taxon>
        <taxon>Pseudomonadati</taxon>
        <taxon>Pseudomonadota</taxon>
        <taxon>Alphaproteobacteria</taxon>
        <taxon>Hyphomicrobiales</taxon>
        <taxon>Methylobacteriaceae</taxon>
        <taxon>Methylobacterium</taxon>
    </lineage>
</organism>
<dbReference type="Pfam" id="PF00672">
    <property type="entry name" value="HAMP"/>
    <property type="match status" value="1"/>
</dbReference>
<evidence type="ECO:0000256" key="2">
    <source>
        <dbReference type="ARBA" id="ARBA00029447"/>
    </source>
</evidence>
<dbReference type="InterPro" id="IPR004089">
    <property type="entry name" value="MCPsignal_dom"/>
</dbReference>
<gene>
    <name evidence="7" type="ORF">GMJLKIPL_2753</name>
</gene>
<keyword evidence="4" id="KW-0812">Transmembrane</keyword>
<protein>
    <recommendedName>
        <fullName evidence="9">Methyl-accepting chemotaxis protein</fullName>
    </recommendedName>
</protein>
<sequence length="661" mass="69800">MTKRLGTSTFARGFGLRGQIAALGIGGVLLLGLIYTQGARTQAALQQVADDGARLHAAVSALDRHLIDAHRIETEFLLRRREQLIAEREALIGQMGERLAEVEKDVASLPAEDALRQAETLRAGLNLYATRFQNVAAAQRTLGFDEKQGLQGRLREAVHRVEKRLSDFDQPRLSVLMLMMRRHEKDFMLRGDERYGTELRARVEAFRPALAASPLPDGVKAEVAELMTAYERSFLAYMAGADALKEEADDLGSIFARLQQGIQATREVAAARHAESQAAMAASRLRTTQAMWWAIGLTMICAGLLSVWVGQRLSAPLAIMARAMERLASGDLDVAVPVLKRRDELGAMALAFGVFHAKMLENRDLTAEQLAARLRTEAERRAAMLALADRLEAEVGQAAADLSSAAARMRADAATASAAAGHTRARVAAVAGAAEETSANVQMVSAATEELTASISDIAAQVTLSTGTMQRAARDVERTSRTMDDLANAVQHVGDVVGLIATVADQTNLLALNATIEAARAGEAGRGFAVVATEVKALAGQTARATSDIRAHLTRIHAVTSEALQAVAEVRGTVQEMEAVTASIAATMGQQRAATQEIAGNVVQAAGGTQTVSATIAGVDGDAEQAAGAAAGLAQAVSGIAARSEALSSTVGHFLAQVRAA</sequence>
<dbReference type="InterPro" id="IPR032255">
    <property type="entry name" value="HBM"/>
</dbReference>
<dbReference type="Gene3D" id="6.10.340.10">
    <property type="match status" value="1"/>
</dbReference>
<reference evidence="7" key="2">
    <citation type="submission" date="2021-08" db="EMBL/GenBank/DDBJ databases">
        <authorList>
            <person name="Tani A."/>
            <person name="Ola A."/>
            <person name="Ogura Y."/>
            <person name="Katsura K."/>
            <person name="Hayashi T."/>
        </authorList>
    </citation>
    <scope>NUCLEOTIDE SEQUENCE</scope>
    <source>
        <strain evidence="7">DSM 17168</strain>
    </source>
</reference>
<dbReference type="Gene3D" id="1.10.287.950">
    <property type="entry name" value="Methyl-accepting chemotaxis protein"/>
    <property type="match status" value="1"/>
</dbReference>
<dbReference type="RefSeq" id="WP_238235685.1">
    <property type="nucleotide sequence ID" value="NZ_BPQQ01000031.1"/>
</dbReference>
<dbReference type="Pfam" id="PF00015">
    <property type="entry name" value="MCPsignal"/>
    <property type="match status" value="1"/>
</dbReference>
<dbReference type="SMART" id="SM00283">
    <property type="entry name" value="MA"/>
    <property type="match status" value="1"/>
</dbReference>
<evidence type="ECO:0000256" key="4">
    <source>
        <dbReference type="SAM" id="Phobius"/>
    </source>
</evidence>
<evidence type="ECO:0000313" key="7">
    <source>
        <dbReference type="EMBL" id="GJE00826.1"/>
    </source>
</evidence>
<evidence type="ECO:0000259" key="6">
    <source>
        <dbReference type="PROSITE" id="PS50885"/>
    </source>
</evidence>
<accession>A0ABQ4SEK6</accession>
<name>A0ABQ4SEK6_9HYPH</name>
<dbReference type="PANTHER" id="PTHR32089">
    <property type="entry name" value="METHYL-ACCEPTING CHEMOTAXIS PROTEIN MCPB"/>
    <property type="match status" value="1"/>
</dbReference>
<dbReference type="PROSITE" id="PS50111">
    <property type="entry name" value="CHEMOTAXIS_TRANSDUC_2"/>
    <property type="match status" value="1"/>
</dbReference>
<feature type="domain" description="Methyl-accepting transducer" evidence="5">
    <location>
        <begin position="398"/>
        <end position="641"/>
    </location>
</feature>
<evidence type="ECO:0000256" key="1">
    <source>
        <dbReference type="ARBA" id="ARBA00023224"/>
    </source>
</evidence>
<proteinExistence type="inferred from homology"/>